<name>J0P2A4_9ACTO</name>
<comment type="caution">
    <text evidence="1">The sequence shown here is derived from an EMBL/GenBank/DDBJ whole genome shotgun (WGS) entry which is preliminary data.</text>
</comment>
<keyword evidence="2" id="KW-1185">Reference proteome</keyword>
<accession>J0P2A4</accession>
<organism evidence="1 2">
    <name type="scientific">Schaalia georgiae F0490</name>
    <dbReference type="NCBI Taxonomy" id="1125717"/>
    <lineage>
        <taxon>Bacteria</taxon>
        <taxon>Bacillati</taxon>
        <taxon>Actinomycetota</taxon>
        <taxon>Actinomycetes</taxon>
        <taxon>Actinomycetales</taxon>
        <taxon>Actinomycetaceae</taxon>
        <taxon>Schaalia</taxon>
    </lineage>
</organism>
<evidence type="ECO:0000313" key="1">
    <source>
        <dbReference type="EMBL" id="EJF51522.1"/>
    </source>
</evidence>
<dbReference type="AlphaFoldDB" id="J0P2A4"/>
<reference evidence="1 2" key="1">
    <citation type="submission" date="2012-05" db="EMBL/GenBank/DDBJ databases">
        <authorList>
            <person name="Harkins D.M."/>
            <person name="Madupu R."/>
            <person name="Durkin A.S."/>
            <person name="Torralba M."/>
            <person name="Methe B."/>
            <person name="Sutton G.G."/>
            <person name="Nelson K.E."/>
        </authorList>
    </citation>
    <scope>NUCLEOTIDE SEQUENCE [LARGE SCALE GENOMIC DNA]</scope>
    <source>
        <strain evidence="1 2">F0490</strain>
    </source>
</reference>
<proteinExistence type="predicted"/>
<sequence length="43" mass="4677">MGWIRHAEGSPINEFVIEAIKACLGLSDDLCKYTTPDDGPGQQ</sequence>
<protein>
    <submittedName>
        <fullName evidence="1">Uncharacterized protein</fullName>
    </submittedName>
</protein>
<gene>
    <name evidence="1" type="ORF">HMPREF1317_1124</name>
</gene>
<dbReference type="EMBL" id="AKFS01000031">
    <property type="protein sequence ID" value="EJF51522.1"/>
    <property type="molecule type" value="Genomic_DNA"/>
</dbReference>
<dbReference type="Proteomes" id="UP000004578">
    <property type="component" value="Unassembled WGS sequence"/>
</dbReference>
<evidence type="ECO:0000313" key="2">
    <source>
        <dbReference type="Proteomes" id="UP000004578"/>
    </source>
</evidence>